<sequence length="273" mass="28629">MSSARDLLAALLLTGALLLGALWLPGVWIDRNVVEQSGFLAVTEPLAADEAIQRDISDSAVETVLDDDRIPGWAADQLAPLIQDQAPRLTGTEMYATLWDDTMRDLHEGLFFDGASALEVDLSPVIEEMLSAVDGSLPIQIPRPENATITLATIPDVPLLTTLQLVAPWFSWAGPAALVLAALALLIAAHRRALLALAGVAGIIAGALTCLLAGEIDTLVPNSIDQAAFLGPIVQAFETQFAADVMPQGVIVLGAGALVATVGLVLVGVHRRD</sequence>
<name>A0ABW0FDS6_9MICO</name>
<evidence type="ECO:0000313" key="3">
    <source>
        <dbReference type="Proteomes" id="UP001595937"/>
    </source>
</evidence>
<proteinExistence type="predicted"/>
<accession>A0ABW0FDS6</accession>
<dbReference type="RefSeq" id="WP_343925385.1">
    <property type="nucleotide sequence ID" value="NZ_BAAAIR010000046.1"/>
</dbReference>
<keyword evidence="1" id="KW-1133">Transmembrane helix</keyword>
<feature type="transmembrane region" description="Helical" evidence="1">
    <location>
        <begin position="194"/>
        <end position="214"/>
    </location>
</feature>
<feature type="transmembrane region" description="Helical" evidence="1">
    <location>
        <begin position="7"/>
        <end position="29"/>
    </location>
</feature>
<evidence type="ECO:0008006" key="4">
    <source>
        <dbReference type="Google" id="ProtNLM"/>
    </source>
</evidence>
<keyword evidence="3" id="KW-1185">Reference proteome</keyword>
<evidence type="ECO:0000256" key="1">
    <source>
        <dbReference type="SAM" id="Phobius"/>
    </source>
</evidence>
<keyword evidence="1" id="KW-0472">Membrane</keyword>
<gene>
    <name evidence="2" type="ORF">ACFPK8_03020</name>
</gene>
<organism evidence="2 3">
    <name type="scientific">Brachybacterium tyrofermentans</name>
    <dbReference type="NCBI Taxonomy" id="47848"/>
    <lineage>
        <taxon>Bacteria</taxon>
        <taxon>Bacillati</taxon>
        <taxon>Actinomycetota</taxon>
        <taxon>Actinomycetes</taxon>
        <taxon>Micrococcales</taxon>
        <taxon>Dermabacteraceae</taxon>
        <taxon>Brachybacterium</taxon>
    </lineage>
</organism>
<dbReference type="EMBL" id="JBHSLN010000012">
    <property type="protein sequence ID" value="MFC5296470.1"/>
    <property type="molecule type" value="Genomic_DNA"/>
</dbReference>
<dbReference type="Proteomes" id="UP001595937">
    <property type="component" value="Unassembled WGS sequence"/>
</dbReference>
<reference evidence="3" key="1">
    <citation type="journal article" date="2019" name="Int. J. Syst. Evol. Microbiol.">
        <title>The Global Catalogue of Microorganisms (GCM) 10K type strain sequencing project: providing services to taxonomists for standard genome sequencing and annotation.</title>
        <authorList>
            <consortium name="The Broad Institute Genomics Platform"/>
            <consortium name="The Broad Institute Genome Sequencing Center for Infectious Disease"/>
            <person name="Wu L."/>
            <person name="Ma J."/>
        </authorList>
    </citation>
    <scope>NUCLEOTIDE SEQUENCE [LARGE SCALE GENOMIC DNA]</scope>
    <source>
        <strain evidence="3">CGMCC 1.16455</strain>
    </source>
</reference>
<protein>
    <recommendedName>
        <fullName evidence="4">DUF1461 domain-containing protein</fullName>
    </recommendedName>
</protein>
<comment type="caution">
    <text evidence="2">The sequence shown here is derived from an EMBL/GenBank/DDBJ whole genome shotgun (WGS) entry which is preliminary data.</text>
</comment>
<feature type="transmembrane region" description="Helical" evidence="1">
    <location>
        <begin position="250"/>
        <end position="269"/>
    </location>
</feature>
<evidence type="ECO:0000313" key="2">
    <source>
        <dbReference type="EMBL" id="MFC5296470.1"/>
    </source>
</evidence>
<feature type="transmembrane region" description="Helical" evidence="1">
    <location>
        <begin position="169"/>
        <end position="187"/>
    </location>
</feature>
<dbReference type="GeneID" id="303298344"/>
<keyword evidence="1" id="KW-0812">Transmembrane</keyword>